<reference evidence="6 7" key="1">
    <citation type="submission" date="2019-04" db="EMBL/GenBank/DDBJ databases">
        <title>Isachenkonia alkalipeptolytica gen. nov. sp. nov. a new anaerobic, alkiliphilic organothrophic bacterium capable to reduce synthesized ferrihydrite isolated from a soda lake.</title>
        <authorList>
            <person name="Toshchakov S.V."/>
            <person name="Zavarzina D.G."/>
            <person name="Zhilina T.N."/>
            <person name="Kostrikina N.A."/>
            <person name="Kublanov I.V."/>
        </authorList>
    </citation>
    <scope>NUCLEOTIDE SEQUENCE [LARGE SCALE GENOMIC DNA]</scope>
    <source>
        <strain evidence="6 7">Z-1701</strain>
    </source>
</reference>
<evidence type="ECO:0000256" key="1">
    <source>
        <dbReference type="ARBA" id="ARBA00001917"/>
    </source>
</evidence>
<comment type="caution">
    <text evidence="6">The sequence shown here is derived from an EMBL/GenBank/DDBJ whole genome shotgun (WGS) entry which is preliminary data.</text>
</comment>
<dbReference type="PANTHER" id="PTHR33798:SF5">
    <property type="entry name" value="FLAVIN REDUCTASE LIKE DOMAIN-CONTAINING PROTEIN"/>
    <property type="match status" value="1"/>
</dbReference>
<keyword evidence="7" id="KW-1185">Reference proteome</keyword>
<feature type="domain" description="Flavin reductase like" evidence="5">
    <location>
        <begin position="20"/>
        <end position="177"/>
    </location>
</feature>
<dbReference type="SMART" id="SM00903">
    <property type="entry name" value="Flavin_Reduct"/>
    <property type="match status" value="1"/>
</dbReference>
<name>A0AA44BDR3_9CLOT</name>
<accession>A0AA44BDR3</accession>
<dbReference type="Pfam" id="PF01613">
    <property type="entry name" value="Flavin_Reduct"/>
    <property type="match status" value="1"/>
</dbReference>
<dbReference type="AlphaFoldDB" id="A0AA44BDR3"/>
<evidence type="ECO:0000313" key="6">
    <source>
        <dbReference type="EMBL" id="NBG88589.1"/>
    </source>
</evidence>
<keyword evidence="2" id="KW-0285">Flavoprotein</keyword>
<dbReference type="InterPro" id="IPR012349">
    <property type="entry name" value="Split_barrel_FMN-bd"/>
</dbReference>
<organism evidence="6 7">
    <name type="scientific">Isachenkonia alkalipeptolytica</name>
    <dbReference type="NCBI Taxonomy" id="2565777"/>
    <lineage>
        <taxon>Bacteria</taxon>
        <taxon>Bacillati</taxon>
        <taxon>Bacillota</taxon>
        <taxon>Clostridia</taxon>
        <taxon>Eubacteriales</taxon>
        <taxon>Clostridiaceae</taxon>
        <taxon>Isachenkonia</taxon>
    </lineage>
</organism>
<protein>
    <submittedName>
        <fullName evidence="6">Flavin reductase family protein</fullName>
    </submittedName>
</protein>
<evidence type="ECO:0000313" key="7">
    <source>
        <dbReference type="Proteomes" id="UP000449710"/>
    </source>
</evidence>
<proteinExistence type="inferred from homology"/>
<comment type="similarity">
    <text evidence="4">Belongs to the flavoredoxin family.</text>
</comment>
<dbReference type="Proteomes" id="UP000449710">
    <property type="component" value="Unassembled WGS sequence"/>
</dbReference>
<dbReference type="Gene3D" id="2.30.110.10">
    <property type="entry name" value="Electron Transport, Fmn-binding Protein, Chain A"/>
    <property type="match status" value="1"/>
</dbReference>
<comment type="cofactor">
    <cofactor evidence="1">
        <name>FMN</name>
        <dbReference type="ChEBI" id="CHEBI:58210"/>
    </cofactor>
</comment>
<dbReference type="GO" id="GO:0016646">
    <property type="term" value="F:oxidoreductase activity, acting on the CH-NH group of donors, NAD or NADP as acceptor"/>
    <property type="evidence" value="ECO:0007669"/>
    <property type="project" value="UniProtKB-ARBA"/>
</dbReference>
<dbReference type="InterPro" id="IPR002563">
    <property type="entry name" value="Flavin_Rdtase-like_dom"/>
</dbReference>
<dbReference type="PANTHER" id="PTHR33798">
    <property type="entry name" value="FLAVOPROTEIN OXYGENASE"/>
    <property type="match status" value="1"/>
</dbReference>
<gene>
    <name evidence="6" type="ORF">ISALK_08745</name>
</gene>
<evidence type="ECO:0000259" key="5">
    <source>
        <dbReference type="SMART" id="SM00903"/>
    </source>
</evidence>
<evidence type="ECO:0000256" key="3">
    <source>
        <dbReference type="ARBA" id="ARBA00022643"/>
    </source>
</evidence>
<dbReference type="SUPFAM" id="SSF50475">
    <property type="entry name" value="FMN-binding split barrel"/>
    <property type="match status" value="1"/>
</dbReference>
<keyword evidence="3" id="KW-0288">FMN</keyword>
<dbReference type="GO" id="GO:0010181">
    <property type="term" value="F:FMN binding"/>
    <property type="evidence" value="ECO:0007669"/>
    <property type="project" value="InterPro"/>
</dbReference>
<evidence type="ECO:0000256" key="4">
    <source>
        <dbReference type="ARBA" id="ARBA00038054"/>
    </source>
</evidence>
<evidence type="ECO:0000256" key="2">
    <source>
        <dbReference type="ARBA" id="ARBA00022630"/>
    </source>
</evidence>
<sequence>MKIINPMDLTEQENYFFLTGSVIPRPVAFTTTLSRDGVLNAAPFSYFNIVTANPPMLSISVQRDRGVMKDTARNAKETGDFVIHITDESYIEKINETSIAFPPTRSEVEYTGLTPVDSSKIKTPGVKEAGIRMECVVEKIIPLGGRESAPACDLVIGRVVKYHIREGIIKDGRIDPRALRPVSRLAGTSYEKLGEIFKLERP</sequence>
<dbReference type="EMBL" id="SUMG01000009">
    <property type="protein sequence ID" value="NBG88589.1"/>
    <property type="molecule type" value="Genomic_DNA"/>
</dbReference>